<evidence type="ECO:0000313" key="2">
    <source>
        <dbReference type="Proteomes" id="UP000298003"/>
    </source>
</evidence>
<dbReference type="AlphaFoldDB" id="A0A4Y8QXR3"/>
<dbReference type="GeneID" id="95686680"/>
<protein>
    <submittedName>
        <fullName evidence="1">Uncharacterized protein</fullName>
    </submittedName>
</protein>
<comment type="caution">
    <text evidence="1">The sequence shown here is derived from an EMBL/GenBank/DDBJ whole genome shotgun (WGS) entry which is preliminary data.</text>
</comment>
<accession>A0A4Y8QXR3</accession>
<sequence>MTASSPPGRGQVARRALCGLAVVVAVASGCALGTGEPTAYCQPDDPLVTPQRVAPGDDLHVEVAGSSGSTGCERELPARARYEVLITVAGPADDPATGRYSVSLGVLEPDDEGDAVGTFPVPDDAPTGEAEVWVNLRHAPTACEVDPTIGCAAPPSALVDVVP</sequence>
<dbReference type="Proteomes" id="UP000298003">
    <property type="component" value="Unassembled WGS sequence"/>
</dbReference>
<proteinExistence type="predicted"/>
<gene>
    <name evidence="1" type="ORF">E1O70_19555</name>
</gene>
<reference evidence="1 2" key="1">
    <citation type="submission" date="2019-03" db="EMBL/GenBank/DDBJ databases">
        <title>Cellulosimicrobium funkei JCM14302 Assembly.</title>
        <authorList>
            <person name="Dou T."/>
        </authorList>
    </citation>
    <scope>NUCLEOTIDE SEQUENCE [LARGE SCALE GENOMIC DNA]</scope>
    <source>
        <strain evidence="1 2">JCM 14302</strain>
    </source>
</reference>
<keyword evidence="2" id="KW-1185">Reference proteome</keyword>
<dbReference type="RefSeq" id="WP_134724207.1">
    <property type="nucleotide sequence ID" value="NZ_SOZH01000015.1"/>
</dbReference>
<evidence type="ECO:0000313" key="1">
    <source>
        <dbReference type="EMBL" id="TFF03599.1"/>
    </source>
</evidence>
<dbReference type="EMBL" id="SOZH01000015">
    <property type="protein sequence ID" value="TFF03599.1"/>
    <property type="molecule type" value="Genomic_DNA"/>
</dbReference>
<organism evidence="1 2">
    <name type="scientific">Cellulosimicrobium funkei</name>
    <dbReference type="NCBI Taxonomy" id="264251"/>
    <lineage>
        <taxon>Bacteria</taxon>
        <taxon>Bacillati</taxon>
        <taxon>Actinomycetota</taxon>
        <taxon>Actinomycetes</taxon>
        <taxon>Micrococcales</taxon>
        <taxon>Promicromonosporaceae</taxon>
        <taxon>Cellulosimicrobium</taxon>
    </lineage>
</organism>
<name>A0A4Y8QXR3_9MICO</name>